<gene>
    <name evidence="2" type="ORF">QE152_g37885</name>
</gene>
<keyword evidence="3" id="KW-1185">Reference proteome</keyword>
<reference evidence="2 3" key="1">
    <citation type="journal article" date="2024" name="BMC Genomics">
        <title>De novo assembly and annotation of Popillia japonica's genome with initial clues to its potential as an invasive pest.</title>
        <authorList>
            <person name="Cucini C."/>
            <person name="Boschi S."/>
            <person name="Funari R."/>
            <person name="Cardaioli E."/>
            <person name="Iannotti N."/>
            <person name="Marturano G."/>
            <person name="Paoli F."/>
            <person name="Bruttini M."/>
            <person name="Carapelli A."/>
            <person name="Frati F."/>
            <person name="Nardi F."/>
        </authorList>
    </citation>
    <scope>NUCLEOTIDE SEQUENCE [LARGE SCALE GENOMIC DNA]</scope>
    <source>
        <strain evidence="2">DMR45628</strain>
    </source>
</reference>
<organism evidence="2 3">
    <name type="scientific">Popillia japonica</name>
    <name type="common">Japanese beetle</name>
    <dbReference type="NCBI Taxonomy" id="7064"/>
    <lineage>
        <taxon>Eukaryota</taxon>
        <taxon>Metazoa</taxon>
        <taxon>Ecdysozoa</taxon>
        <taxon>Arthropoda</taxon>
        <taxon>Hexapoda</taxon>
        <taxon>Insecta</taxon>
        <taxon>Pterygota</taxon>
        <taxon>Neoptera</taxon>
        <taxon>Endopterygota</taxon>
        <taxon>Coleoptera</taxon>
        <taxon>Polyphaga</taxon>
        <taxon>Scarabaeiformia</taxon>
        <taxon>Scarabaeidae</taxon>
        <taxon>Rutelinae</taxon>
        <taxon>Popillia</taxon>
    </lineage>
</organism>
<comment type="caution">
    <text evidence="2">The sequence shown here is derived from an EMBL/GenBank/DDBJ whole genome shotgun (WGS) entry which is preliminary data.</text>
</comment>
<dbReference type="EMBL" id="JASPKY010000763">
    <property type="protein sequence ID" value="KAK9685643.1"/>
    <property type="molecule type" value="Genomic_DNA"/>
</dbReference>
<evidence type="ECO:0000313" key="3">
    <source>
        <dbReference type="Proteomes" id="UP001458880"/>
    </source>
</evidence>
<dbReference type="Proteomes" id="UP001458880">
    <property type="component" value="Unassembled WGS sequence"/>
</dbReference>
<proteinExistence type="predicted"/>
<name>A0AAW1I9T2_POPJA</name>
<sequence>MFQIAPSAKKLWGLEGKDGKGLALHLSEGVWRDPTWAAPDCSVGKEVMGLRGKRRKRPRFTSQRRSMEGSHVGSTRVVASATDADVTMETGADARHAHPSLKPASSPGINKSRYPAPYRHWMDFFAAHSIRNTDLLL</sequence>
<evidence type="ECO:0000256" key="1">
    <source>
        <dbReference type="SAM" id="MobiDB-lite"/>
    </source>
</evidence>
<dbReference type="AlphaFoldDB" id="A0AAW1I9T2"/>
<protein>
    <submittedName>
        <fullName evidence="2">Uncharacterized protein</fullName>
    </submittedName>
</protein>
<feature type="region of interest" description="Disordered" evidence="1">
    <location>
        <begin position="49"/>
        <end position="79"/>
    </location>
</feature>
<evidence type="ECO:0000313" key="2">
    <source>
        <dbReference type="EMBL" id="KAK9685643.1"/>
    </source>
</evidence>
<accession>A0AAW1I9T2</accession>